<feature type="coiled-coil region" evidence="1">
    <location>
        <begin position="4"/>
        <end position="48"/>
    </location>
</feature>
<dbReference type="AlphaFoldDB" id="A0AAD8QJM1"/>
<keyword evidence="1" id="KW-0175">Coiled coil</keyword>
<keyword evidence="3" id="KW-1185">Reference proteome</keyword>
<protein>
    <submittedName>
        <fullName evidence="2">Uncharacterized protein</fullName>
    </submittedName>
</protein>
<name>A0AAD8QJM1_LOLMU</name>
<sequence length="82" mass="8889">MAATARQEALKEEISQLKKKLNEEEKEKMEAEIRAKEKEDNLRNSVKALLGAADILANIVGNPLADSAIDAISLALDSGELL</sequence>
<organism evidence="2 3">
    <name type="scientific">Lolium multiflorum</name>
    <name type="common">Italian ryegrass</name>
    <name type="synonym">Lolium perenne subsp. multiflorum</name>
    <dbReference type="NCBI Taxonomy" id="4521"/>
    <lineage>
        <taxon>Eukaryota</taxon>
        <taxon>Viridiplantae</taxon>
        <taxon>Streptophyta</taxon>
        <taxon>Embryophyta</taxon>
        <taxon>Tracheophyta</taxon>
        <taxon>Spermatophyta</taxon>
        <taxon>Magnoliopsida</taxon>
        <taxon>Liliopsida</taxon>
        <taxon>Poales</taxon>
        <taxon>Poaceae</taxon>
        <taxon>BOP clade</taxon>
        <taxon>Pooideae</taxon>
        <taxon>Poodae</taxon>
        <taxon>Poeae</taxon>
        <taxon>Poeae Chloroplast Group 2 (Poeae type)</taxon>
        <taxon>Loliodinae</taxon>
        <taxon>Loliinae</taxon>
        <taxon>Lolium</taxon>
    </lineage>
</organism>
<dbReference type="EMBL" id="JAUUTY010000007">
    <property type="protein sequence ID" value="KAK1604043.1"/>
    <property type="molecule type" value="Genomic_DNA"/>
</dbReference>
<evidence type="ECO:0000313" key="2">
    <source>
        <dbReference type="EMBL" id="KAK1604043.1"/>
    </source>
</evidence>
<proteinExistence type="predicted"/>
<gene>
    <name evidence="2" type="ORF">QYE76_027716</name>
</gene>
<reference evidence="2" key="1">
    <citation type="submission" date="2023-07" db="EMBL/GenBank/DDBJ databases">
        <title>A chromosome-level genome assembly of Lolium multiflorum.</title>
        <authorList>
            <person name="Chen Y."/>
            <person name="Copetti D."/>
            <person name="Kolliker R."/>
            <person name="Studer B."/>
        </authorList>
    </citation>
    <scope>NUCLEOTIDE SEQUENCE</scope>
    <source>
        <strain evidence="2">02402/16</strain>
        <tissue evidence="2">Leaf</tissue>
    </source>
</reference>
<evidence type="ECO:0000313" key="3">
    <source>
        <dbReference type="Proteomes" id="UP001231189"/>
    </source>
</evidence>
<dbReference type="Proteomes" id="UP001231189">
    <property type="component" value="Unassembled WGS sequence"/>
</dbReference>
<accession>A0AAD8QJM1</accession>
<evidence type="ECO:0000256" key="1">
    <source>
        <dbReference type="SAM" id="Coils"/>
    </source>
</evidence>
<comment type="caution">
    <text evidence="2">The sequence shown here is derived from an EMBL/GenBank/DDBJ whole genome shotgun (WGS) entry which is preliminary data.</text>
</comment>